<comment type="caution">
    <text evidence="1">The sequence shown here is derived from an EMBL/GenBank/DDBJ whole genome shotgun (WGS) entry which is preliminary data.</text>
</comment>
<evidence type="ECO:0000313" key="1">
    <source>
        <dbReference type="EMBL" id="CAI9540531.1"/>
    </source>
</evidence>
<accession>A0ABN9B1J8</accession>
<dbReference type="EMBL" id="CATNWA010001548">
    <property type="protein sequence ID" value="CAI9540531.1"/>
    <property type="molecule type" value="Genomic_DNA"/>
</dbReference>
<evidence type="ECO:0000313" key="2">
    <source>
        <dbReference type="Proteomes" id="UP001162483"/>
    </source>
</evidence>
<name>A0ABN9B1J8_9NEOB</name>
<organism evidence="1 2">
    <name type="scientific">Staurois parvus</name>
    <dbReference type="NCBI Taxonomy" id="386267"/>
    <lineage>
        <taxon>Eukaryota</taxon>
        <taxon>Metazoa</taxon>
        <taxon>Chordata</taxon>
        <taxon>Craniata</taxon>
        <taxon>Vertebrata</taxon>
        <taxon>Euteleostomi</taxon>
        <taxon>Amphibia</taxon>
        <taxon>Batrachia</taxon>
        <taxon>Anura</taxon>
        <taxon>Neobatrachia</taxon>
        <taxon>Ranoidea</taxon>
        <taxon>Ranidae</taxon>
        <taxon>Staurois</taxon>
    </lineage>
</organism>
<dbReference type="Proteomes" id="UP001162483">
    <property type="component" value="Unassembled WGS sequence"/>
</dbReference>
<gene>
    <name evidence="1" type="ORF">SPARVUS_LOCUS1761280</name>
</gene>
<keyword evidence="2" id="KW-1185">Reference proteome</keyword>
<sequence>MGRIPLTLMVSGKTSPYIGDQWEEYSLCWWSVEKMLLHWWAVGRRPLTLVISGKNAPYIDGQLEECSLHW</sequence>
<reference evidence="1" key="1">
    <citation type="submission" date="2023-05" db="EMBL/GenBank/DDBJ databases">
        <authorList>
            <person name="Stuckert A."/>
        </authorList>
    </citation>
    <scope>NUCLEOTIDE SEQUENCE</scope>
</reference>
<protein>
    <submittedName>
        <fullName evidence="1">Uncharacterized protein</fullName>
    </submittedName>
</protein>
<proteinExistence type="predicted"/>